<feature type="region of interest" description="Disordered" evidence="11">
    <location>
        <begin position="89"/>
        <end position="126"/>
    </location>
</feature>
<evidence type="ECO:0000256" key="1">
    <source>
        <dbReference type="ARBA" id="ARBA00004123"/>
    </source>
</evidence>
<dbReference type="GO" id="GO:0000977">
    <property type="term" value="F:RNA polymerase II transcription regulatory region sequence-specific DNA binding"/>
    <property type="evidence" value="ECO:0007669"/>
    <property type="project" value="TreeGrafter"/>
</dbReference>
<protein>
    <recommendedName>
        <fullName evidence="12">C2H2-type domain-containing protein</fullName>
    </recommendedName>
</protein>
<keyword evidence="8" id="KW-0804">Transcription</keyword>
<dbReference type="InterPro" id="IPR036236">
    <property type="entry name" value="Znf_C2H2_sf"/>
</dbReference>
<dbReference type="EMBL" id="JAINUF010000006">
    <property type="protein sequence ID" value="KAJ8355484.1"/>
    <property type="molecule type" value="Genomic_DNA"/>
</dbReference>
<evidence type="ECO:0000256" key="7">
    <source>
        <dbReference type="ARBA" id="ARBA00023125"/>
    </source>
</evidence>
<keyword evidence="9" id="KW-0539">Nucleus</keyword>
<evidence type="ECO:0000259" key="12">
    <source>
        <dbReference type="PROSITE" id="PS50157"/>
    </source>
</evidence>
<dbReference type="GO" id="GO:0008270">
    <property type="term" value="F:zinc ion binding"/>
    <property type="evidence" value="ECO:0007669"/>
    <property type="project" value="UniProtKB-KW"/>
</dbReference>
<name>A0A9Q1FC29_SYNKA</name>
<dbReference type="Proteomes" id="UP001152622">
    <property type="component" value="Chromosome 6"/>
</dbReference>
<keyword evidence="3" id="KW-0677">Repeat</keyword>
<evidence type="ECO:0000256" key="5">
    <source>
        <dbReference type="ARBA" id="ARBA00022833"/>
    </source>
</evidence>
<feature type="compositionally biased region" description="Low complexity" evidence="11">
    <location>
        <begin position="94"/>
        <end position="104"/>
    </location>
</feature>
<accession>A0A9Q1FC29</accession>
<keyword evidence="14" id="KW-1185">Reference proteome</keyword>
<keyword evidence="4 10" id="KW-0863">Zinc-finger</keyword>
<dbReference type="InterPro" id="IPR013087">
    <property type="entry name" value="Znf_C2H2_type"/>
</dbReference>
<dbReference type="AlphaFoldDB" id="A0A9Q1FC29"/>
<feature type="domain" description="C2H2-type" evidence="12">
    <location>
        <begin position="125"/>
        <end position="152"/>
    </location>
</feature>
<dbReference type="SUPFAM" id="SSF57667">
    <property type="entry name" value="beta-beta-alpha zinc fingers"/>
    <property type="match status" value="1"/>
</dbReference>
<feature type="compositionally biased region" description="Basic residues" evidence="11">
    <location>
        <begin position="272"/>
        <end position="286"/>
    </location>
</feature>
<dbReference type="Gene3D" id="3.30.160.60">
    <property type="entry name" value="Classic Zinc Finger"/>
    <property type="match status" value="1"/>
</dbReference>
<proteinExistence type="predicted"/>
<dbReference type="FunFam" id="3.30.160.60:FF:000646">
    <property type="entry name" value="Myeloid zinc finger 1"/>
    <property type="match status" value="1"/>
</dbReference>
<dbReference type="Pfam" id="PF00096">
    <property type="entry name" value="zf-C2H2"/>
    <property type="match status" value="1"/>
</dbReference>
<keyword evidence="5" id="KW-0862">Zinc</keyword>
<comment type="subcellular location">
    <subcellularLocation>
        <location evidence="1">Nucleus</location>
    </subcellularLocation>
</comment>
<reference evidence="13" key="1">
    <citation type="journal article" date="2023" name="Science">
        <title>Genome structures resolve the early diversification of teleost fishes.</title>
        <authorList>
            <person name="Parey E."/>
            <person name="Louis A."/>
            <person name="Montfort J."/>
            <person name="Bouchez O."/>
            <person name="Roques C."/>
            <person name="Iampietro C."/>
            <person name="Lluch J."/>
            <person name="Castinel A."/>
            <person name="Donnadieu C."/>
            <person name="Desvignes T."/>
            <person name="Floi Bucao C."/>
            <person name="Jouanno E."/>
            <person name="Wen M."/>
            <person name="Mejri S."/>
            <person name="Dirks R."/>
            <person name="Jansen H."/>
            <person name="Henkel C."/>
            <person name="Chen W.J."/>
            <person name="Zahm M."/>
            <person name="Cabau C."/>
            <person name="Klopp C."/>
            <person name="Thompson A.W."/>
            <person name="Robinson-Rechavi M."/>
            <person name="Braasch I."/>
            <person name="Lecointre G."/>
            <person name="Bobe J."/>
            <person name="Postlethwait J.H."/>
            <person name="Berthelot C."/>
            <person name="Roest Crollius H."/>
            <person name="Guiguen Y."/>
        </authorList>
    </citation>
    <scope>NUCLEOTIDE SEQUENCE</scope>
    <source>
        <strain evidence="13">WJC10195</strain>
    </source>
</reference>
<dbReference type="GO" id="GO:0000981">
    <property type="term" value="F:DNA-binding transcription factor activity, RNA polymerase II-specific"/>
    <property type="evidence" value="ECO:0007669"/>
    <property type="project" value="TreeGrafter"/>
</dbReference>
<comment type="caution">
    <text evidence="13">The sequence shown here is derived from an EMBL/GenBank/DDBJ whole genome shotgun (WGS) entry which is preliminary data.</text>
</comment>
<gene>
    <name evidence="13" type="ORF">SKAU_G00182780</name>
</gene>
<dbReference type="SMART" id="SM00355">
    <property type="entry name" value="ZnF_C2H2"/>
    <property type="match status" value="3"/>
</dbReference>
<organism evidence="13 14">
    <name type="scientific">Synaphobranchus kaupii</name>
    <name type="common">Kaup's arrowtooth eel</name>
    <dbReference type="NCBI Taxonomy" id="118154"/>
    <lineage>
        <taxon>Eukaryota</taxon>
        <taxon>Metazoa</taxon>
        <taxon>Chordata</taxon>
        <taxon>Craniata</taxon>
        <taxon>Vertebrata</taxon>
        <taxon>Euteleostomi</taxon>
        <taxon>Actinopterygii</taxon>
        <taxon>Neopterygii</taxon>
        <taxon>Teleostei</taxon>
        <taxon>Anguilliformes</taxon>
        <taxon>Synaphobranchidae</taxon>
        <taxon>Synaphobranchus</taxon>
    </lineage>
</organism>
<evidence type="ECO:0000256" key="10">
    <source>
        <dbReference type="PROSITE-ProRule" id="PRU00042"/>
    </source>
</evidence>
<evidence type="ECO:0000256" key="11">
    <source>
        <dbReference type="SAM" id="MobiDB-lite"/>
    </source>
</evidence>
<feature type="region of interest" description="Disordered" evidence="11">
    <location>
        <begin position="260"/>
        <end position="287"/>
    </location>
</feature>
<keyword evidence="2" id="KW-0479">Metal-binding</keyword>
<evidence type="ECO:0000256" key="9">
    <source>
        <dbReference type="ARBA" id="ARBA00023242"/>
    </source>
</evidence>
<evidence type="ECO:0000256" key="4">
    <source>
        <dbReference type="ARBA" id="ARBA00022771"/>
    </source>
</evidence>
<keyword evidence="6" id="KW-0805">Transcription regulation</keyword>
<dbReference type="PROSITE" id="PS50157">
    <property type="entry name" value="ZINC_FINGER_C2H2_2"/>
    <property type="match status" value="1"/>
</dbReference>
<evidence type="ECO:0000313" key="13">
    <source>
        <dbReference type="EMBL" id="KAJ8355484.1"/>
    </source>
</evidence>
<evidence type="ECO:0000256" key="8">
    <source>
        <dbReference type="ARBA" id="ARBA00023163"/>
    </source>
</evidence>
<dbReference type="GO" id="GO:0005634">
    <property type="term" value="C:nucleus"/>
    <property type="evidence" value="ECO:0007669"/>
    <property type="project" value="UniProtKB-SubCell"/>
</dbReference>
<dbReference type="PROSITE" id="PS00028">
    <property type="entry name" value="ZINC_FINGER_C2H2_1"/>
    <property type="match status" value="1"/>
</dbReference>
<evidence type="ECO:0000256" key="3">
    <source>
        <dbReference type="ARBA" id="ARBA00022737"/>
    </source>
</evidence>
<evidence type="ECO:0000256" key="6">
    <source>
        <dbReference type="ARBA" id="ARBA00023015"/>
    </source>
</evidence>
<dbReference type="OrthoDB" id="8959641at2759"/>
<sequence length="373" mass="41723">MRQKGQVVTRKRKRIGQLERPLKLQTSSSENGICAASHISPVIPPRNQNTGQTGELASQVFSCSQCPFVHTEEVNLHQHIEKVHPEELNRTVRSQQSPSSTHQHPTPPEMLPMPAQSHTGTPGAHTCPQCGKSFKSKSLLKKHKKIHIRDRPFKCSQCEKSFNSSPMEAIRYAEGKIRATLPAMDECKFFSMPRPPLQRVVDSTKLTNTNSQSDSMSNSITYLSTTSSGEDIMVESVMDSSDYTEVEPRDMGARSPWRRHELSPLRGNGSLRQKKGQPVTRKRKRIGQLERPLKLQTSSSENGICTESSLCSPITPSRNQDTGQTVEMSSQVFGCSQCPFVHTEVNLHQHIEKVHAEELSRTLSVVSMLVFES</sequence>
<dbReference type="PANTHER" id="PTHR24379">
    <property type="entry name" value="KRAB AND ZINC FINGER DOMAIN-CONTAINING"/>
    <property type="match status" value="1"/>
</dbReference>
<dbReference type="PANTHER" id="PTHR24379:SF127">
    <property type="entry name" value="BLOODY FINGERS-RELATED"/>
    <property type="match status" value="1"/>
</dbReference>
<evidence type="ECO:0000256" key="2">
    <source>
        <dbReference type="ARBA" id="ARBA00022723"/>
    </source>
</evidence>
<evidence type="ECO:0000313" key="14">
    <source>
        <dbReference type="Proteomes" id="UP001152622"/>
    </source>
</evidence>
<keyword evidence="7" id="KW-0238">DNA-binding</keyword>